<proteinExistence type="predicted"/>
<dbReference type="AlphaFoldDB" id="A0A645GQ76"/>
<name>A0A645GQ76_9ZZZZ</name>
<gene>
    <name evidence="1" type="ORF">SDC9_176506</name>
</gene>
<organism evidence="1">
    <name type="scientific">bioreactor metagenome</name>
    <dbReference type="NCBI Taxonomy" id="1076179"/>
    <lineage>
        <taxon>unclassified sequences</taxon>
        <taxon>metagenomes</taxon>
        <taxon>ecological metagenomes</taxon>
    </lineage>
</organism>
<sequence length="112" mass="12805">MNYIQRQAQQEVGTVEEYMQYAYRTYSQTPVEFDRLTPDVDSILKKVLPTIKAEHIEVLRSEINAAIATIDWQLKDSVISGLRRSITNVLAEMFSAVEAKSKAKEVVKELLN</sequence>
<dbReference type="EMBL" id="VSSQ01079575">
    <property type="protein sequence ID" value="MPN29058.1"/>
    <property type="molecule type" value="Genomic_DNA"/>
</dbReference>
<evidence type="ECO:0000313" key="1">
    <source>
        <dbReference type="EMBL" id="MPN29058.1"/>
    </source>
</evidence>
<protein>
    <submittedName>
        <fullName evidence="1">Uncharacterized protein</fullName>
    </submittedName>
</protein>
<accession>A0A645GQ76</accession>
<reference evidence="1" key="1">
    <citation type="submission" date="2019-08" db="EMBL/GenBank/DDBJ databases">
        <authorList>
            <person name="Kucharzyk K."/>
            <person name="Murdoch R.W."/>
            <person name="Higgins S."/>
            <person name="Loffler F."/>
        </authorList>
    </citation>
    <scope>NUCLEOTIDE SEQUENCE</scope>
</reference>
<comment type="caution">
    <text evidence="1">The sequence shown here is derived from an EMBL/GenBank/DDBJ whole genome shotgun (WGS) entry which is preliminary data.</text>
</comment>